<dbReference type="PRINTS" id="PR01435">
    <property type="entry name" value="NPOXDRDTASE5"/>
</dbReference>
<dbReference type="NCBIfam" id="TIGR01974">
    <property type="entry name" value="NDH_I_L"/>
    <property type="match status" value="1"/>
</dbReference>
<evidence type="ECO:0000256" key="5">
    <source>
        <dbReference type="RuleBase" id="RU000320"/>
    </source>
</evidence>
<accession>A0A7C4L0W5</accession>
<dbReference type="GO" id="GO:0016020">
    <property type="term" value="C:membrane"/>
    <property type="evidence" value="ECO:0007669"/>
    <property type="project" value="UniProtKB-SubCell"/>
</dbReference>
<dbReference type="InterPro" id="IPR001516">
    <property type="entry name" value="Proton_antipo_N"/>
</dbReference>
<feature type="transmembrane region" description="Helical" evidence="6">
    <location>
        <begin position="297"/>
        <end position="319"/>
    </location>
</feature>
<evidence type="ECO:0000259" key="8">
    <source>
        <dbReference type="Pfam" id="PF00662"/>
    </source>
</evidence>
<feature type="transmembrane region" description="Helical" evidence="6">
    <location>
        <begin position="400"/>
        <end position="426"/>
    </location>
</feature>
<feature type="transmembrane region" description="Helical" evidence="6">
    <location>
        <begin position="366"/>
        <end position="385"/>
    </location>
</feature>
<dbReference type="InterPro" id="IPR001750">
    <property type="entry name" value="ND/Mrp_TM"/>
</dbReference>
<feature type="transmembrane region" description="Helical" evidence="6">
    <location>
        <begin position="80"/>
        <end position="97"/>
    </location>
</feature>
<dbReference type="GO" id="GO:0008137">
    <property type="term" value="F:NADH dehydrogenase (ubiquinone) activity"/>
    <property type="evidence" value="ECO:0007669"/>
    <property type="project" value="InterPro"/>
</dbReference>
<feature type="transmembrane region" description="Helical" evidence="6">
    <location>
        <begin position="559"/>
        <end position="580"/>
    </location>
</feature>
<feature type="transmembrane region" description="Helical" evidence="6">
    <location>
        <begin position="446"/>
        <end position="468"/>
    </location>
</feature>
<dbReference type="PRINTS" id="PR01434">
    <property type="entry name" value="NADHDHGNASE5"/>
</dbReference>
<dbReference type="Pfam" id="PF00662">
    <property type="entry name" value="Proton_antipo_N"/>
    <property type="match status" value="1"/>
</dbReference>
<proteinExistence type="predicted"/>
<keyword evidence="4 6" id="KW-0472">Membrane</keyword>
<keyword evidence="3 6" id="KW-1133">Transmembrane helix</keyword>
<dbReference type="PANTHER" id="PTHR42829:SF2">
    <property type="entry name" value="NADH-UBIQUINONE OXIDOREDUCTASE CHAIN 5"/>
    <property type="match status" value="1"/>
</dbReference>
<feature type="transmembrane region" description="Helical" evidence="6">
    <location>
        <begin position="488"/>
        <end position="509"/>
    </location>
</feature>
<dbReference type="InterPro" id="IPR018393">
    <property type="entry name" value="NADHpl_OxRdtase_5_subgr"/>
</dbReference>
<evidence type="ECO:0000313" key="9">
    <source>
        <dbReference type="EMBL" id="HGS88546.1"/>
    </source>
</evidence>
<comment type="caution">
    <text evidence="9">The sequence shown here is derived from an EMBL/GenBank/DDBJ whole genome shotgun (WGS) entry which is preliminary data.</text>
</comment>
<feature type="transmembrane region" description="Helical" evidence="6">
    <location>
        <begin position="133"/>
        <end position="151"/>
    </location>
</feature>
<comment type="subcellular location">
    <subcellularLocation>
        <location evidence="1">Endomembrane system</location>
        <topology evidence="1">Multi-pass membrane protein</topology>
    </subcellularLocation>
    <subcellularLocation>
        <location evidence="5">Membrane</location>
        <topology evidence="5">Multi-pass membrane protein</topology>
    </subcellularLocation>
</comment>
<dbReference type="Pfam" id="PF00361">
    <property type="entry name" value="Proton_antipo_M"/>
    <property type="match status" value="1"/>
</dbReference>
<evidence type="ECO:0000256" key="3">
    <source>
        <dbReference type="ARBA" id="ARBA00022989"/>
    </source>
</evidence>
<keyword evidence="2 5" id="KW-0812">Transmembrane</keyword>
<dbReference type="PANTHER" id="PTHR42829">
    <property type="entry name" value="NADH-UBIQUINONE OXIDOREDUCTASE CHAIN 5"/>
    <property type="match status" value="1"/>
</dbReference>
<organism evidence="9">
    <name type="scientific">Bellilinea caldifistulae</name>
    <dbReference type="NCBI Taxonomy" id="360411"/>
    <lineage>
        <taxon>Bacteria</taxon>
        <taxon>Bacillati</taxon>
        <taxon>Chloroflexota</taxon>
        <taxon>Anaerolineae</taxon>
        <taxon>Anaerolineales</taxon>
        <taxon>Anaerolineaceae</taxon>
        <taxon>Bellilinea</taxon>
    </lineage>
</organism>
<dbReference type="GO" id="GO:0003954">
    <property type="term" value="F:NADH dehydrogenase activity"/>
    <property type="evidence" value="ECO:0007669"/>
    <property type="project" value="TreeGrafter"/>
</dbReference>
<dbReference type="GO" id="GO:0015990">
    <property type="term" value="P:electron transport coupled proton transport"/>
    <property type="evidence" value="ECO:0007669"/>
    <property type="project" value="TreeGrafter"/>
</dbReference>
<dbReference type="InterPro" id="IPR003945">
    <property type="entry name" value="NU5C-like"/>
</dbReference>
<feature type="transmembrane region" description="Helical" evidence="6">
    <location>
        <begin position="239"/>
        <end position="260"/>
    </location>
</feature>
<evidence type="ECO:0000256" key="6">
    <source>
        <dbReference type="SAM" id="Phobius"/>
    </source>
</evidence>
<evidence type="ECO:0000256" key="1">
    <source>
        <dbReference type="ARBA" id="ARBA00004127"/>
    </source>
</evidence>
<feature type="transmembrane region" description="Helical" evidence="6">
    <location>
        <begin position="272"/>
        <end position="290"/>
    </location>
</feature>
<dbReference type="EMBL" id="DSXR01000128">
    <property type="protein sequence ID" value="HGS88546.1"/>
    <property type="molecule type" value="Genomic_DNA"/>
</dbReference>
<name>A0A7C4L0W5_9CHLR</name>
<feature type="transmembrane region" description="Helical" evidence="6">
    <location>
        <begin position="197"/>
        <end position="218"/>
    </location>
</feature>
<dbReference type="EC" id="1.6.5.-" evidence="9"/>
<feature type="transmembrane region" description="Helical" evidence="6">
    <location>
        <begin position="163"/>
        <end position="185"/>
    </location>
</feature>
<evidence type="ECO:0000256" key="2">
    <source>
        <dbReference type="ARBA" id="ARBA00022692"/>
    </source>
</evidence>
<sequence>MAMTWLMLTIGLPWLGALVIWLVGDRDEKFTHLLAVAFSVAAGGAALLLLPYGKERLLFAIPMGGVFGDFTFVVDGLGVFLAAIATVVGSLAVIFSVDYMHGEQQLARYYAFVLFFIGGMAGLVLTSNLLLMFFFWEITALCSYALISFHNDDPKAVAGGIKALIITQFGGIGLLAGALLLYAYTGSNDFQPLLENPAIVPAGVLAWMGFGCLIAAAAKSAQFPFQTWLPDAMEAPTPISALIHAATMVNAGVYLLARFYPAFAIVPGWREAVMICGILSALLAAMMAMVATDLKRVLAYSTVSQLGFMVYAVGAGGVFASQFHLLSHSVFKALLFLAAGAVIHSIGTRDMRQMGGLGQHMPLTRAVFIVGGLALAGIPIFNGFWSKELILEAGLHGNPLWLYGLMVLVAGLTAFYTVRMIAMVFYGEARTGLHVHDAGSAMKVALLPLAIGSLTTWLLAGPFGHLLAESLPAHHLEVHSTWAMVEEVIAAPATYLALGVVAIGLLAGWQRKRLIPLGQALGGVSKAAAESFGFEAINRGVVIATQKLAEALRVTQPGLLNWNVFAIVCALLILLASLAVGGR</sequence>
<feature type="transmembrane region" description="Helical" evidence="6">
    <location>
        <begin position="325"/>
        <end position="346"/>
    </location>
</feature>
<dbReference type="AlphaFoldDB" id="A0A7C4L0W5"/>
<reference evidence="9" key="1">
    <citation type="journal article" date="2020" name="mSystems">
        <title>Genome- and Community-Level Interaction Insights into Carbon Utilization and Element Cycling Functions of Hydrothermarchaeota in Hydrothermal Sediment.</title>
        <authorList>
            <person name="Zhou Z."/>
            <person name="Liu Y."/>
            <person name="Xu W."/>
            <person name="Pan J."/>
            <person name="Luo Z.H."/>
            <person name="Li M."/>
        </authorList>
    </citation>
    <scope>NUCLEOTIDE SEQUENCE [LARGE SCALE GENOMIC DNA]</scope>
    <source>
        <strain evidence="9">SpSt-556</strain>
    </source>
</reference>
<keyword evidence="9" id="KW-0560">Oxidoreductase</keyword>
<protein>
    <submittedName>
        <fullName evidence="9">NADH-quinone oxidoreductase subunit L</fullName>
        <ecNumber evidence="9">1.6.5.-</ecNumber>
    </submittedName>
</protein>
<evidence type="ECO:0000256" key="4">
    <source>
        <dbReference type="ARBA" id="ARBA00023136"/>
    </source>
</evidence>
<feature type="transmembrane region" description="Helical" evidence="6">
    <location>
        <begin position="30"/>
        <end position="50"/>
    </location>
</feature>
<feature type="domain" description="NADH:quinone oxidoreductase/Mrp antiporter transmembrane" evidence="7">
    <location>
        <begin position="127"/>
        <end position="412"/>
    </location>
</feature>
<dbReference type="GO" id="GO:0012505">
    <property type="term" value="C:endomembrane system"/>
    <property type="evidence" value="ECO:0007669"/>
    <property type="project" value="UniProtKB-SubCell"/>
</dbReference>
<gene>
    <name evidence="9" type="ORF">ENT17_13165</name>
</gene>
<feature type="transmembrane region" description="Helical" evidence="6">
    <location>
        <begin position="109"/>
        <end position="127"/>
    </location>
</feature>
<feature type="transmembrane region" description="Helical" evidence="6">
    <location>
        <begin position="5"/>
        <end position="24"/>
    </location>
</feature>
<feature type="domain" description="NADH-Ubiquinone oxidoreductase (complex I) chain 5 N-terminal" evidence="8">
    <location>
        <begin position="64"/>
        <end position="110"/>
    </location>
</feature>
<dbReference type="GO" id="GO:0042773">
    <property type="term" value="P:ATP synthesis coupled electron transport"/>
    <property type="evidence" value="ECO:0007669"/>
    <property type="project" value="InterPro"/>
</dbReference>
<evidence type="ECO:0000259" key="7">
    <source>
        <dbReference type="Pfam" id="PF00361"/>
    </source>
</evidence>